<dbReference type="Pfam" id="PF11951">
    <property type="entry name" value="Fungal_trans_2"/>
    <property type="match status" value="1"/>
</dbReference>
<dbReference type="CDD" id="cd00067">
    <property type="entry name" value="GAL4"/>
    <property type="match status" value="1"/>
</dbReference>
<dbReference type="InterPro" id="IPR001138">
    <property type="entry name" value="Zn2Cys6_DnaBD"/>
</dbReference>
<evidence type="ECO:0000256" key="2">
    <source>
        <dbReference type="ARBA" id="ARBA00023125"/>
    </source>
</evidence>
<dbReference type="SUPFAM" id="SSF57701">
    <property type="entry name" value="Zn2/Cys6 DNA-binding domain"/>
    <property type="match status" value="1"/>
</dbReference>
<dbReference type="PROSITE" id="PS50048">
    <property type="entry name" value="ZN2_CY6_FUNGAL_2"/>
    <property type="match status" value="1"/>
</dbReference>
<dbReference type="SMART" id="SM00066">
    <property type="entry name" value="GAL4"/>
    <property type="match status" value="1"/>
</dbReference>
<keyword evidence="3" id="KW-0804">Transcription</keyword>
<gene>
    <name evidence="7" type="ORF">BDV40DRAFT_308298</name>
</gene>
<dbReference type="Gene3D" id="4.10.240.10">
    <property type="entry name" value="Zn(2)-C6 fungal-type DNA-binding domain"/>
    <property type="match status" value="1"/>
</dbReference>
<feature type="region of interest" description="Disordered" evidence="5">
    <location>
        <begin position="1"/>
        <end position="25"/>
    </location>
</feature>
<dbReference type="GO" id="GO:0003677">
    <property type="term" value="F:DNA binding"/>
    <property type="evidence" value="ECO:0007669"/>
    <property type="project" value="UniProtKB-KW"/>
</dbReference>
<keyword evidence="4" id="KW-0539">Nucleus</keyword>
<proteinExistence type="predicted"/>
<dbReference type="PANTHER" id="PTHR47657:SF10">
    <property type="entry name" value="ZN(II)2CYS6 TRANSCRIPTION FACTOR (EUROFUNG)"/>
    <property type="match status" value="1"/>
</dbReference>
<dbReference type="InterPro" id="IPR052400">
    <property type="entry name" value="Zn2-C6_fungal_TF"/>
</dbReference>
<evidence type="ECO:0000259" key="6">
    <source>
        <dbReference type="PROSITE" id="PS50048"/>
    </source>
</evidence>
<dbReference type="EMBL" id="ML738710">
    <property type="protein sequence ID" value="KAE8157892.1"/>
    <property type="molecule type" value="Genomic_DNA"/>
</dbReference>
<evidence type="ECO:0000313" key="7">
    <source>
        <dbReference type="EMBL" id="KAE8157892.1"/>
    </source>
</evidence>
<dbReference type="AlphaFoldDB" id="A0A5N6UH00"/>
<dbReference type="PANTHER" id="PTHR47657">
    <property type="entry name" value="STEROL REGULATORY ELEMENT-BINDING PROTEIN ECM22"/>
    <property type="match status" value="1"/>
</dbReference>
<dbReference type="InterPro" id="IPR036864">
    <property type="entry name" value="Zn2-C6_fun-type_DNA-bd_sf"/>
</dbReference>
<evidence type="ECO:0000313" key="8">
    <source>
        <dbReference type="Proteomes" id="UP000326950"/>
    </source>
</evidence>
<keyword evidence="1" id="KW-0805">Transcription regulation</keyword>
<keyword evidence="8" id="KW-1185">Reference proteome</keyword>
<keyword evidence="2" id="KW-0238">DNA-binding</keyword>
<evidence type="ECO:0000256" key="4">
    <source>
        <dbReference type="ARBA" id="ARBA00023242"/>
    </source>
</evidence>
<dbReference type="GO" id="GO:0009893">
    <property type="term" value="P:positive regulation of metabolic process"/>
    <property type="evidence" value="ECO:0007669"/>
    <property type="project" value="UniProtKB-ARBA"/>
</dbReference>
<name>A0A5N6UH00_ASPTM</name>
<feature type="domain" description="Zn(2)-C6 fungal-type" evidence="6">
    <location>
        <begin position="31"/>
        <end position="61"/>
    </location>
</feature>
<protein>
    <recommendedName>
        <fullName evidence="6">Zn(2)-C6 fungal-type domain-containing protein</fullName>
    </recommendedName>
</protein>
<dbReference type="GO" id="GO:0008270">
    <property type="term" value="F:zinc ion binding"/>
    <property type="evidence" value="ECO:0007669"/>
    <property type="project" value="InterPro"/>
</dbReference>
<reference evidence="7 8" key="1">
    <citation type="submission" date="2019-04" db="EMBL/GenBank/DDBJ databases">
        <title>Friends and foes A comparative genomics study of 23 Aspergillus species from section Flavi.</title>
        <authorList>
            <consortium name="DOE Joint Genome Institute"/>
            <person name="Kjaerbolling I."/>
            <person name="Vesth T."/>
            <person name="Frisvad J.C."/>
            <person name="Nybo J.L."/>
            <person name="Theobald S."/>
            <person name="Kildgaard S."/>
            <person name="Isbrandt T."/>
            <person name="Kuo A."/>
            <person name="Sato A."/>
            <person name="Lyhne E.K."/>
            <person name="Kogle M.E."/>
            <person name="Wiebenga A."/>
            <person name="Kun R.S."/>
            <person name="Lubbers R.J."/>
            <person name="Makela M.R."/>
            <person name="Barry K."/>
            <person name="Chovatia M."/>
            <person name="Clum A."/>
            <person name="Daum C."/>
            <person name="Haridas S."/>
            <person name="He G."/>
            <person name="LaButti K."/>
            <person name="Lipzen A."/>
            <person name="Mondo S."/>
            <person name="Riley R."/>
            <person name="Salamov A."/>
            <person name="Simmons B.A."/>
            <person name="Magnuson J.K."/>
            <person name="Henrissat B."/>
            <person name="Mortensen U.H."/>
            <person name="Larsen T.O."/>
            <person name="Devries R.P."/>
            <person name="Grigoriev I.V."/>
            <person name="Machida M."/>
            <person name="Baker S.E."/>
            <person name="Andersen M.R."/>
        </authorList>
    </citation>
    <scope>NUCLEOTIDE SEQUENCE [LARGE SCALE GENOMIC DNA]</scope>
    <source>
        <strain evidence="7 8">CBS 117626</strain>
    </source>
</reference>
<evidence type="ECO:0000256" key="5">
    <source>
        <dbReference type="SAM" id="MobiDB-lite"/>
    </source>
</evidence>
<feature type="region of interest" description="Disordered" evidence="5">
    <location>
        <begin position="60"/>
        <end position="107"/>
    </location>
</feature>
<accession>A0A5N6UH00</accession>
<organism evidence="7 8">
    <name type="scientific">Aspergillus tamarii</name>
    <dbReference type="NCBI Taxonomy" id="41984"/>
    <lineage>
        <taxon>Eukaryota</taxon>
        <taxon>Fungi</taxon>
        <taxon>Dikarya</taxon>
        <taxon>Ascomycota</taxon>
        <taxon>Pezizomycotina</taxon>
        <taxon>Eurotiomycetes</taxon>
        <taxon>Eurotiomycetidae</taxon>
        <taxon>Eurotiales</taxon>
        <taxon>Aspergillaceae</taxon>
        <taxon>Aspergillus</taxon>
        <taxon>Aspergillus subgen. Circumdati</taxon>
    </lineage>
</organism>
<dbReference type="PROSITE" id="PS00463">
    <property type="entry name" value="ZN2_CY6_FUNGAL_1"/>
    <property type="match status" value="1"/>
</dbReference>
<dbReference type="GO" id="GO:0000981">
    <property type="term" value="F:DNA-binding transcription factor activity, RNA polymerase II-specific"/>
    <property type="evidence" value="ECO:0007669"/>
    <property type="project" value="InterPro"/>
</dbReference>
<dbReference type="Pfam" id="PF00172">
    <property type="entry name" value="Zn_clus"/>
    <property type="match status" value="1"/>
</dbReference>
<dbReference type="InterPro" id="IPR021858">
    <property type="entry name" value="Fun_TF"/>
</dbReference>
<dbReference type="Proteomes" id="UP000326950">
    <property type="component" value="Unassembled WGS sequence"/>
</dbReference>
<sequence>MGNPLFVGEGTTDRQGVRKRHRARHTKSRHGCFTCKLRRVKCDEGRPICGACSSRGEACTFPSIPTSSSKTRKETAQSDDDELSPLSTRHKDTSPEQTSHRYLPPNLQPLVTNETAASHTPQPPSHHGDLDMDNLKLIQYFHLHTAKQMTMNPRRTKIWQRVIPDIAVKSQYLTHLLLALAGIHMITHRLKHGEDEVSDIIDLQIVMDHHQRGLRGLLEAVPHISHTNAEAIYTGSLLLVAFIFASLQVPRLNQPVTSVAAPSPSTDSTGGSQQSDIYHTLQFKWLHLIRGLSTVIHDQWSTLKASRLRQMVVHMHGDEYWKDIPFCSSPSRLSHCSTKLQKFAHGASQAIMGLKAFLTTRQASTGSSSSHVVSTTSDTHTAASDGAFDEQAKALDTLDAVYSRTISVLQCSAAEQLSSDHSDFQINFEEAAVLSWPTLISHGFIASFEAPKEPDLFYGYSLTILAHFYLIDTLVDFWYLNGSFEGEIFKIKTLVQTLGNAELDMLMLWPMEFV</sequence>
<dbReference type="OrthoDB" id="3546279at2759"/>
<evidence type="ECO:0000256" key="3">
    <source>
        <dbReference type="ARBA" id="ARBA00023163"/>
    </source>
</evidence>
<evidence type="ECO:0000256" key="1">
    <source>
        <dbReference type="ARBA" id="ARBA00023015"/>
    </source>
</evidence>